<gene>
    <name evidence="3" type="ORF">TrLO_g5295</name>
</gene>
<sequence>MAHPPIRDSELPFSEFIKSCQSTTPRKHLKLDFKELPVVEPCLKILQNYPASDKQGVYLNADILPGPGCRGSPATCDAREFLRICLKYKPVPILSLGFNCHVARTYNFKGSYMEEDVEAMVTLCEEFELVDEAGGIVFALNLRIARYDLEVLKGLLDRVEGCQILFWTGTGEPSVLKEIVDEVEEELKEYEGRIAFDCKIAETRFEGYKNEVLIKLINSVNKIRGLGF</sequence>
<dbReference type="GO" id="GO:0005615">
    <property type="term" value="C:extracellular space"/>
    <property type="evidence" value="ECO:0007669"/>
    <property type="project" value="TreeGrafter"/>
</dbReference>
<dbReference type="PANTHER" id="PTHR21184">
    <property type="entry name" value="MENORIN (DENDRITIC BRANCHING PROTEIN)"/>
    <property type="match status" value="1"/>
</dbReference>
<keyword evidence="4" id="KW-1185">Reference proteome</keyword>
<dbReference type="InterPro" id="IPR019356">
    <property type="entry name" value="Menorin_dom"/>
</dbReference>
<accession>A0A9W7FCL6</accession>
<feature type="domain" description="Menorin-like" evidence="2">
    <location>
        <begin position="1"/>
        <end position="180"/>
    </location>
</feature>
<dbReference type="AlphaFoldDB" id="A0A9W7FCL6"/>
<name>A0A9W7FCL6_9STRA</name>
<dbReference type="PANTHER" id="PTHR21184:SF6">
    <property type="entry name" value="CONSERVED PLASMA MEMBRANE PROTEIN"/>
    <property type="match status" value="1"/>
</dbReference>
<protein>
    <recommendedName>
        <fullName evidence="2">Menorin-like domain-containing protein</fullName>
    </recommendedName>
</protein>
<comment type="similarity">
    <text evidence="1">Belongs to the menorin family.</text>
</comment>
<proteinExistence type="inferred from homology"/>
<dbReference type="Pfam" id="PF10223">
    <property type="entry name" value="Menorin_N"/>
    <property type="match status" value="1"/>
</dbReference>
<organism evidence="3 4">
    <name type="scientific">Triparma laevis f. longispina</name>
    <dbReference type="NCBI Taxonomy" id="1714387"/>
    <lineage>
        <taxon>Eukaryota</taxon>
        <taxon>Sar</taxon>
        <taxon>Stramenopiles</taxon>
        <taxon>Ochrophyta</taxon>
        <taxon>Bolidophyceae</taxon>
        <taxon>Parmales</taxon>
        <taxon>Triparmaceae</taxon>
        <taxon>Triparma</taxon>
    </lineage>
</organism>
<evidence type="ECO:0000259" key="2">
    <source>
        <dbReference type="Pfam" id="PF10223"/>
    </source>
</evidence>
<evidence type="ECO:0000313" key="3">
    <source>
        <dbReference type="EMBL" id="GMI09687.1"/>
    </source>
</evidence>
<reference evidence="4" key="1">
    <citation type="journal article" date="2023" name="Commun. Biol.">
        <title>Genome analysis of Parmales, the sister group of diatoms, reveals the evolutionary specialization of diatoms from phago-mixotrophs to photoautotrophs.</title>
        <authorList>
            <person name="Ban H."/>
            <person name="Sato S."/>
            <person name="Yoshikawa S."/>
            <person name="Yamada K."/>
            <person name="Nakamura Y."/>
            <person name="Ichinomiya M."/>
            <person name="Sato N."/>
            <person name="Blanc-Mathieu R."/>
            <person name="Endo H."/>
            <person name="Kuwata A."/>
            <person name="Ogata H."/>
        </authorList>
    </citation>
    <scope>NUCLEOTIDE SEQUENCE [LARGE SCALE GENOMIC DNA]</scope>
    <source>
        <strain evidence="4">NIES 3700</strain>
    </source>
</reference>
<comment type="caution">
    <text evidence="3">The sequence shown here is derived from an EMBL/GenBank/DDBJ whole genome shotgun (WGS) entry which is preliminary data.</text>
</comment>
<dbReference type="EMBL" id="BRXW01000140">
    <property type="protein sequence ID" value="GMI09687.1"/>
    <property type="molecule type" value="Genomic_DNA"/>
</dbReference>
<evidence type="ECO:0000313" key="4">
    <source>
        <dbReference type="Proteomes" id="UP001165122"/>
    </source>
</evidence>
<evidence type="ECO:0000256" key="1">
    <source>
        <dbReference type="ARBA" id="ARBA00044953"/>
    </source>
</evidence>
<dbReference type="OrthoDB" id="413402at2759"/>
<dbReference type="Proteomes" id="UP001165122">
    <property type="component" value="Unassembled WGS sequence"/>
</dbReference>